<dbReference type="EMBL" id="MCGT01000001">
    <property type="protein sequence ID" value="ORX63213.1"/>
    <property type="molecule type" value="Genomic_DNA"/>
</dbReference>
<dbReference type="AlphaFoldDB" id="A0A1X2GYP2"/>
<dbReference type="STRING" id="101127.A0A1X2GYP2"/>
<name>A0A1X2GYP2_9FUNG</name>
<protein>
    <recommendedName>
        <fullName evidence="5">Mini-chromosome maintenance complex-binding protein</fullName>
    </recommendedName>
</protein>
<dbReference type="Pfam" id="PF09739">
    <property type="entry name" value="MCM_bind"/>
    <property type="match status" value="2"/>
</dbReference>
<reference evidence="3 4" key="1">
    <citation type="submission" date="2016-07" db="EMBL/GenBank/DDBJ databases">
        <title>Pervasive Adenine N6-methylation of Active Genes in Fungi.</title>
        <authorList>
            <consortium name="DOE Joint Genome Institute"/>
            <person name="Mondo S.J."/>
            <person name="Dannebaum R.O."/>
            <person name="Kuo R.C."/>
            <person name="Labutti K."/>
            <person name="Haridas S."/>
            <person name="Kuo A."/>
            <person name="Salamov A."/>
            <person name="Ahrendt S.R."/>
            <person name="Lipzen A."/>
            <person name="Sullivan W."/>
            <person name="Andreopoulos W.B."/>
            <person name="Clum A."/>
            <person name="Lindquist E."/>
            <person name="Daum C."/>
            <person name="Ramamoorthy G.K."/>
            <person name="Gryganskyi A."/>
            <person name="Culley D."/>
            <person name="Magnuson J.K."/>
            <person name="James T.Y."/>
            <person name="O'Malley M.A."/>
            <person name="Stajich J.E."/>
            <person name="Spatafora J.W."/>
            <person name="Visel A."/>
            <person name="Grigoriev I.V."/>
        </authorList>
    </citation>
    <scope>NUCLEOTIDE SEQUENCE [LARGE SCALE GENOMIC DNA]</scope>
    <source>
        <strain evidence="3 4">NRRL 3301</strain>
    </source>
</reference>
<evidence type="ECO:0000313" key="3">
    <source>
        <dbReference type="EMBL" id="ORX63213.1"/>
    </source>
</evidence>
<dbReference type="OrthoDB" id="329666at2759"/>
<evidence type="ECO:0000256" key="1">
    <source>
        <dbReference type="ARBA" id="ARBA00004123"/>
    </source>
</evidence>
<keyword evidence="4" id="KW-1185">Reference proteome</keyword>
<evidence type="ECO:0000256" key="2">
    <source>
        <dbReference type="ARBA" id="ARBA00023242"/>
    </source>
</evidence>
<dbReference type="PANTHER" id="PTHR13489">
    <property type="entry name" value="MINI-CHROMOSOME MAINTENANCE COMPLEX-BINDING PROTEIN"/>
    <property type="match status" value="1"/>
</dbReference>
<accession>A0A1X2GYP2</accession>
<dbReference type="Proteomes" id="UP000242146">
    <property type="component" value="Unassembled WGS sequence"/>
</dbReference>
<evidence type="ECO:0000313" key="4">
    <source>
        <dbReference type="Proteomes" id="UP000242146"/>
    </source>
</evidence>
<dbReference type="GO" id="GO:0003682">
    <property type="term" value="F:chromatin binding"/>
    <property type="evidence" value="ECO:0007669"/>
    <property type="project" value="TreeGrafter"/>
</dbReference>
<dbReference type="PANTHER" id="PTHR13489:SF0">
    <property type="entry name" value="MINI-CHROMOSOME MAINTENANCE COMPLEX-BINDING PROTEIN"/>
    <property type="match status" value="1"/>
</dbReference>
<comment type="caution">
    <text evidence="3">The sequence shown here is derived from an EMBL/GenBank/DDBJ whole genome shotgun (WGS) entry which is preliminary data.</text>
</comment>
<evidence type="ECO:0008006" key="5">
    <source>
        <dbReference type="Google" id="ProtNLM"/>
    </source>
</evidence>
<dbReference type="GO" id="GO:0005634">
    <property type="term" value="C:nucleus"/>
    <property type="evidence" value="ECO:0007669"/>
    <property type="project" value="UniProtKB-SubCell"/>
</dbReference>
<comment type="subcellular location">
    <subcellularLocation>
        <location evidence="1">Nucleus</location>
    </subcellularLocation>
</comment>
<organism evidence="3 4">
    <name type="scientific">Hesseltinella vesiculosa</name>
    <dbReference type="NCBI Taxonomy" id="101127"/>
    <lineage>
        <taxon>Eukaryota</taxon>
        <taxon>Fungi</taxon>
        <taxon>Fungi incertae sedis</taxon>
        <taxon>Mucoromycota</taxon>
        <taxon>Mucoromycotina</taxon>
        <taxon>Mucoromycetes</taxon>
        <taxon>Mucorales</taxon>
        <taxon>Cunninghamellaceae</taxon>
        <taxon>Hesseltinella</taxon>
    </lineage>
</organism>
<keyword evidence="2" id="KW-0539">Nucleus</keyword>
<sequence length="478" mass="53629">MVQDTGLGQEMFVSVYQKKDNGKLSCYRYTDEPVAMMDQEDHHLSPDSLCERSLIYCVSPPGQTSWQTDPSDIIAGLDQLSLENQGKHKYPLPDMPHKAAVVKFYQPLEDVKVGQLVDLLAVVSSEQQEEDPMFSFSSPLTDLNKVLVLHAITFRPVTNASPFTQAQLNDLHFQVKDIRTPLIQHIASYMAGDLLVAELILLQLLSRVSTQLHDLKIGQFALNITNMPGDTPPATTRFQLTNPASQSLASLLQSLLLHQVNLPLTLDTLNNTSFFPVSENEDLRAGVLQLVAGTHLLVDETCLSEGKLGDRGVRNMQTLIKVIQHQSLPYAFPYSQYDFDTDLSFITLSQGKSLLPHDCSLPWQPQYALDDLQHHAPPSDHQLNLYRMYLQTCRHGSYEIPEAMSQFIQEEFVKERKQASETQARLPTQEDLMVLMNLCRLVTLSFGETVLTKQLFDHALALNKAVHGRVSSSTSVTK</sequence>
<proteinExistence type="predicted"/>
<dbReference type="InterPro" id="IPR019140">
    <property type="entry name" value="MCM_complex-bd"/>
</dbReference>
<dbReference type="GO" id="GO:0006261">
    <property type="term" value="P:DNA-templated DNA replication"/>
    <property type="evidence" value="ECO:0007669"/>
    <property type="project" value="TreeGrafter"/>
</dbReference>
<gene>
    <name evidence="3" type="ORF">DM01DRAFT_1360985</name>
</gene>